<proteinExistence type="predicted"/>
<dbReference type="PANTHER" id="PTHR31973">
    <property type="entry name" value="POLYPROTEIN, PUTATIVE-RELATED"/>
    <property type="match status" value="1"/>
</dbReference>
<dbReference type="AlphaFoldDB" id="A0A9D5GUX5"/>
<feature type="compositionally biased region" description="Low complexity" evidence="1">
    <location>
        <begin position="505"/>
        <end position="522"/>
    </location>
</feature>
<evidence type="ECO:0000313" key="2">
    <source>
        <dbReference type="EMBL" id="KAI5442352.1"/>
    </source>
</evidence>
<keyword evidence="3" id="KW-1185">Reference proteome</keyword>
<reference evidence="2 3" key="1">
    <citation type="journal article" date="2022" name="Nat. Genet.">
        <title>Improved pea reference genome and pan-genome highlight genomic features and evolutionary characteristics.</title>
        <authorList>
            <person name="Yang T."/>
            <person name="Liu R."/>
            <person name="Luo Y."/>
            <person name="Hu S."/>
            <person name="Wang D."/>
            <person name="Wang C."/>
            <person name="Pandey M.K."/>
            <person name="Ge S."/>
            <person name="Xu Q."/>
            <person name="Li N."/>
            <person name="Li G."/>
            <person name="Huang Y."/>
            <person name="Saxena R.K."/>
            <person name="Ji Y."/>
            <person name="Li M."/>
            <person name="Yan X."/>
            <person name="He Y."/>
            <person name="Liu Y."/>
            <person name="Wang X."/>
            <person name="Xiang C."/>
            <person name="Varshney R.K."/>
            <person name="Ding H."/>
            <person name="Gao S."/>
            <person name="Zong X."/>
        </authorList>
    </citation>
    <scope>NUCLEOTIDE SEQUENCE [LARGE SCALE GENOMIC DNA]</scope>
    <source>
        <strain evidence="2 3">cv. Zhongwan 6</strain>
    </source>
</reference>
<dbReference type="EMBL" id="JAMSHJ010000001">
    <property type="protein sequence ID" value="KAI5442352.1"/>
    <property type="molecule type" value="Genomic_DNA"/>
</dbReference>
<dbReference type="PANTHER" id="PTHR31973:SF187">
    <property type="entry name" value="MUTATOR TRANSPOSASE MUDRA PROTEIN"/>
    <property type="match status" value="1"/>
</dbReference>
<evidence type="ECO:0000313" key="3">
    <source>
        <dbReference type="Proteomes" id="UP001058974"/>
    </source>
</evidence>
<protein>
    <recommendedName>
        <fullName evidence="4">Transposase MuDR plant domain-containing protein</fullName>
    </recommendedName>
</protein>
<sequence>MKFGPNKDLFFIEDEAQRHHLSFQCLSFDAYVCATQVNGDIYLGHDVSDIKLEVRVPRCINGITYMEGLDDEGVKGRPQKKFEDDYYLGGELDNSDPDESDDDEGSKFEMFRKDKLNKDYKFKWGMEFNSLADFRDTIYEWLVLNGKEITFVKKESYRVRVECKDKCDFLVLCSKVGRKHTYSIKTLVDTHTCVRVLNNRSLNSNWVAKTVVKKKKTSEIVRICDIMQDMRQIFSVGISVSRAWKEKLIANKIIEGDADKQYGNLWRYVVELTRFNIGNIGLVTVFEEMFERIEHRLYPRHLYANFKKRFRGGTLIRDLMMGDAKEIYYQGWLQKMNKLKQLDVKAWNWLMGVPTKFAKHKATLTICEWIRKYLMNRLVTPATKLEKWQNRVMPMPRKRLDKEVFDMWPEVQADEIQPPVYKNGLGRPRKVRIRECGEDGSMRRRLGWKPKASQAGVELMKNKANASHVQADASNVQIDASHVQVDVGNIQDDASHVDADVVAPSQEESSVVQESQVDSNVVKTSQTEPKQKKIKKPFLNLRKRKSERLELKMLQKPIIGPWSNYDQPITLTEMVTDVELGRGSDVELGENGTSSNPNLVNDEEGVSFGTEFDDDTQDTNEDDGHDIGGDDFIGAFDV</sequence>
<gene>
    <name evidence="2" type="ORF">KIW84_011430</name>
</gene>
<evidence type="ECO:0008006" key="4">
    <source>
        <dbReference type="Google" id="ProtNLM"/>
    </source>
</evidence>
<evidence type="ECO:0000256" key="1">
    <source>
        <dbReference type="SAM" id="MobiDB-lite"/>
    </source>
</evidence>
<dbReference type="Proteomes" id="UP001058974">
    <property type="component" value="Chromosome 1"/>
</dbReference>
<feature type="region of interest" description="Disordered" evidence="1">
    <location>
        <begin position="505"/>
        <end position="531"/>
    </location>
</feature>
<name>A0A9D5GUX5_PEA</name>
<accession>A0A9D5GUX5</accession>
<feature type="compositionally biased region" description="Acidic residues" evidence="1">
    <location>
        <begin position="601"/>
        <end position="624"/>
    </location>
</feature>
<comment type="caution">
    <text evidence="2">The sequence shown here is derived from an EMBL/GenBank/DDBJ whole genome shotgun (WGS) entry which is preliminary data.</text>
</comment>
<dbReference type="Gramene" id="Psat01G0143000-T1">
    <property type="protein sequence ID" value="KAI5442352.1"/>
    <property type="gene ID" value="KIW84_011430"/>
</dbReference>
<organism evidence="2 3">
    <name type="scientific">Pisum sativum</name>
    <name type="common">Garden pea</name>
    <name type="synonym">Lathyrus oleraceus</name>
    <dbReference type="NCBI Taxonomy" id="3888"/>
    <lineage>
        <taxon>Eukaryota</taxon>
        <taxon>Viridiplantae</taxon>
        <taxon>Streptophyta</taxon>
        <taxon>Embryophyta</taxon>
        <taxon>Tracheophyta</taxon>
        <taxon>Spermatophyta</taxon>
        <taxon>Magnoliopsida</taxon>
        <taxon>eudicotyledons</taxon>
        <taxon>Gunneridae</taxon>
        <taxon>Pentapetalae</taxon>
        <taxon>rosids</taxon>
        <taxon>fabids</taxon>
        <taxon>Fabales</taxon>
        <taxon>Fabaceae</taxon>
        <taxon>Papilionoideae</taxon>
        <taxon>50 kb inversion clade</taxon>
        <taxon>NPAAA clade</taxon>
        <taxon>Hologalegina</taxon>
        <taxon>IRL clade</taxon>
        <taxon>Fabeae</taxon>
        <taxon>Lathyrus</taxon>
    </lineage>
</organism>
<feature type="region of interest" description="Disordered" evidence="1">
    <location>
        <begin position="584"/>
        <end position="638"/>
    </location>
</feature>